<dbReference type="Proteomes" id="UP001177003">
    <property type="component" value="Chromosome 1"/>
</dbReference>
<accession>A0AA35V0G4</accession>
<sequence>MFFQIKFSISIHNPVDQLGIKYLPRIRQVDLKFPSKPLVSAAAKDLICQMLVKDTGVQILKGLNTRSSILLSLFLLHHCTFDIFLIKTLNRFGTDNYENGTHLTGPIPVPIPVPILWNRARSRYFETVTH</sequence>
<dbReference type="EMBL" id="OX465077">
    <property type="protein sequence ID" value="CAI9268099.1"/>
    <property type="molecule type" value="Genomic_DNA"/>
</dbReference>
<protein>
    <submittedName>
        <fullName evidence="1">Uncharacterized protein</fullName>
    </submittedName>
</protein>
<proteinExistence type="predicted"/>
<organism evidence="1 2">
    <name type="scientific">Lactuca saligna</name>
    <name type="common">Willowleaf lettuce</name>
    <dbReference type="NCBI Taxonomy" id="75948"/>
    <lineage>
        <taxon>Eukaryota</taxon>
        <taxon>Viridiplantae</taxon>
        <taxon>Streptophyta</taxon>
        <taxon>Embryophyta</taxon>
        <taxon>Tracheophyta</taxon>
        <taxon>Spermatophyta</taxon>
        <taxon>Magnoliopsida</taxon>
        <taxon>eudicotyledons</taxon>
        <taxon>Gunneridae</taxon>
        <taxon>Pentapetalae</taxon>
        <taxon>asterids</taxon>
        <taxon>campanulids</taxon>
        <taxon>Asterales</taxon>
        <taxon>Asteraceae</taxon>
        <taxon>Cichorioideae</taxon>
        <taxon>Cichorieae</taxon>
        <taxon>Lactucinae</taxon>
        <taxon>Lactuca</taxon>
    </lineage>
</organism>
<dbReference type="AlphaFoldDB" id="A0AA35V0G4"/>
<name>A0AA35V0G4_LACSI</name>
<evidence type="ECO:0000313" key="1">
    <source>
        <dbReference type="EMBL" id="CAI9268099.1"/>
    </source>
</evidence>
<keyword evidence="2" id="KW-1185">Reference proteome</keyword>
<reference evidence="1" key="1">
    <citation type="submission" date="2023-04" db="EMBL/GenBank/DDBJ databases">
        <authorList>
            <person name="Vijverberg K."/>
            <person name="Xiong W."/>
            <person name="Schranz E."/>
        </authorList>
    </citation>
    <scope>NUCLEOTIDE SEQUENCE</scope>
</reference>
<evidence type="ECO:0000313" key="2">
    <source>
        <dbReference type="Proteomes" id="UP001177003"/>
    </source>
</evidence>
<gene>
    <name evidence="1" type="ORF">LSALG_LOCUS8540</name>
</gene>